<feature type="active site" description="Proton acceptor" evidence="6">
    <location>
        <position position="56"/>
    </location>
</feature>
<dbReference type="Pfam" id="PF14487">
    <property type="entry name" value="DarT"/>
    <property type="match status" value="1"/>
</dbReference>
<sequence length="202" mass="23421">MKASERFTEITGQTGIYNIQAIDNIPSIIRRGLLSNERAVSIKHKSIAMDEVQARRDNIIIPNGLKLHQYANLYFDPRNPMLFKRKSQNEEICILKFDRVILDFNGVVLSDRNASSSYAAFYEAKYGLENIDFKLVYARYWTDDNYFEQCRRKSIKCAEVLVPYGISYDYVVFAAVVNDAAADRLRLNGFDKNIFIEPKIFF</sequence>
<evidence type="ECO:0000256" key="2">
    <source>
        <dbReference type="ARBA" id="ARBA00022676"/>
    </source>
</evidence>
<evidence type="ECO:0000256" key="1">
    <source>
        <dbReference type="ARBA" id="ARBA00022649"/>
    </source>
</evidence>
<organism evidence="8 9">
    <name type="scientific">Lachnoanaerobaculum saburreum DSM 3986</name>
    <dbReference type="NCBI Taxonomy" id="887325"/>
    <lineage>
        <taxon>Bacteria</taxon>
        <taxon>Bacillati</taxon>
        <taxon>Bacillota</taxon>
        <taxon>Clostridia</taxon>
        <taxon>Lachnospirales</taxon>
        <taxon>Lachnospiraceae</taxon>
        <taxon>Lachnoanaerobaculum</taxon>
    </lineage>
</organism>
<name>E6LQX7_9FIRM</name>
<feature type="domain" description="DarT" evidence="7">
    <location>
        <begin position="14"/>
        <end position="202"/>
    </location>
</feature>
<dbReference type="GO" id="GO:0003677">
    <property type="term" value="F:DNA binding"/>
    <property type="evidence" value="ECO:0007669"/>
    <property type="project" value="UniProtKB-UniRule"/>
</dbReference>
<keyword evidence="4 6" id="KW-0548">Nucleotidyltransferase</keyword>
<evidence type="ECO:0000256" key="3">
    <source>
        <dbReference type="ARBA" id="ARBA00022679"/>
    </source>
</evidence>
<keyword evidence="5 6" id="KW-0238">DNA-binding</keyword>
<evidence type="ECO:0000256" key="4">
    <source>
        <dbReference type="ARBA" id="ARBA00022695"/>
    </source>
</evidence>
<dbReference type="InterPro" id="IPR029494">
    <property type="entry name" value="DarT"/>
</dbReference>
<comment type="caution">
    <text evidence="8">The sequence shown here is derived from an EMBL/GenBank/DDBJ whole genome shotgun (WGS) entry which is preliminary data.</text>
</comment>
<gene>
    <name evidence="8" type="ORF">HMPREF0381_2362</name>
</gene>
<dbReference type="Proteomes" id="UP000003434">
    <property type="component" value="Unassembled WGS sequence"/>
</dbReference>
<comment type="similarity">
    <text evidence="6">Belongs to the DarT ADP-ribosyltransferase family.</text>
</comment>
<reference evidence="8 9" key="1">
    <citation type="submission" date="2010-12" db="EMBL/GenBank/DDBJ databases">
        <authorList>
            <person name="Muzny D."/>
            <person name="Qin X."/>
            <person name="Deng J."/>
            <person name="Jiang H."/>
            <person name="Liu Y."/>
            <person name="Qu J."/>
            <person name="Song X.-Z."/>
            <person name="Zhang L."/>
            <person name="Thornton R."/>
            <person name="Coyle M."/>
            <person name="Francisco L."/>
            <person name="Jackson L."/>
            <person name="Javaid M."/>
            <person name="Korchina V."/>
            <person name="Kovar C."/>
            <person name="Mata R."/>
            <person name="Mathew T."/>
            <person name="Ngo R."/>
            <person name="Nguyen L."/>
            <person name="Nguyen N."/>
            <person name="Okwuonu G."/>
            <person name="Ongeri F."/>
            <person name="Pham C."/>
            <person name="Simmons D."/>
            <person name="Wilczek-Boney K."/>
            <person name="Hale W."/>
            <person name="Jakkamsetti A."/>
            <person name="Pham P."/>
            <person name="Ruth R."/>
            <person name="San Lucas F."/>
            <person name="Warren J."/>
            <person name="Zhang J."/>
            <person name="Zhao Z."/>
            <person name="Zhou C."/>
            <person name="Zhu D."/>
            <person name="Lee S."/>
            <person name="Bess C."/>
            <person name="Blankenburg K."/>
            <person name="Forbes L."/>
            <person name="Fu Q."/>
            <person name="Gubbala S."/>
            <person name="Hirani K."/>
            <person name="Jayaseelan J.C."/>
            <person name="Lara F."/>
            <person name="Munidasa M."/>
            <person name="Palculict T."/>
            <person name="Patil S."/>
            <person name="Pu L.-L."/>
            <person name="Saada N."/>
            <person name="Tang L."/>
            <person name="Weissenberger G."/>
            <person name="Zhu Y."/>
            <person name="Hemphill L."/>
            <person name="Shang Y."/>
            <person name="Youmans B."/>
            <person name="Ayvaz T."/>
            <person name="Ross M."/>
            <person name="Santibanez J."/>
            <person name="Aqrawi P."/>
            <person name="Gross S."/>
            <person name="Joshi V."/>
            <person name="Fowler G."/>
            <person name="Nazareth L."/>
            <person name="Reid J."/>
            <person name="Worley K."/>
            <person name="Petrosino J."/>
            <person name="Highlander S."/>
            <person name="Gibbs R."/>
        </authorList>
    </citation>
    <scope>NUCLEOTIDE SEQUENCE [LARGE SCALE GENOMIC DNA]</scope>
    <source>
        <strain evidence="8 9">DSM 3986</strain>
    </source>
</reference>
<keyword evidence="1 6" id="KW-1277">Toxin-antitoxin system</keyword>
<evidence type="ECO:0000259" key="7">
    <source>
        <dbReference type="PROSITE" id="PS52018"/>
    </source>
</evidence>
<dbReference type="GO" id="GO:0016757">
    <property type="term" value="F:glycosyltransferase activity"/>
    <property type="evidence" value="ECO:0007669"/>
    <property type="project" value="UniProtKB-UniRule"/>
</dbReference>
<evidence type="ECO:0000313" key="8">
    <source>
        <dbReference type="EMBL" id="EFU75746.1"/>
    </source>
</evidence>
<dbReference type="RefSeq" id="WP_008752123.1">
    <property type="nucleotide sequence ID" value="NZ_GL622296.1"/>
</dbReference>
<dbReference type="eggNOG" id="ENOG5032WEV">
    <property type="taxonomic scope" value="Bacteria"/>
</dbReference>
<dbReference type="PROSITE" id="PS52018">
    <property type="entry name" value="DART"/>
    <property type="match status" value="1"/>
</dbReference>
<evidence type="ECO:0000256" key="6">
    <source>
        <dbReference type="PROSITE-ProRule" id="PRU01362"/>
    </source>
</evidence>
<evidence type="ECO:0000313" key="9">
    <source>
        <dbReference type="Proteomes" id="UP000003434"/>
    </source>
</evidence>
<dbReference type="EMBL" id="AEPW01000091">
    <property type="protein sequence ID" value="EFU75746.1"/>
    <property type="molecule type" value="Genomic_DNA"/>
</dbReference>
<comment type="caution">
    <text evidence="6">Lacks conserved residue(s) required for the propagation of feature annotation.</text>
</comment>
<dbReference type="HOGENOM" id="CLU_1229377_0_0_9"/>
<feature type="binding site" evidence="6">
    <location>
        <position position="56"/>
    </location>
    <ligand>
        <name>NAD(+)</name>
        <dbReference type="ChEBI" id="CHEBI:57540"/>
    </ligand>
</feature>
<keyword evidence="2 6" id="KW-0328">Glycosyltransferase</keyword>
<evidence type="ECO:0000256" key="5">
    <source>
        <dbReference type="ARBA" id="ARBA00023125"/>
    </source>
</evidence>
<dbReference type="AlphaFoldDB" id="E6LQX7"/>
<comment type="catalytic activity">
    <reaction evidence="6">
        <text>a thymidine in DNA + NAD(+) = an N-(ADP-alpha-D-ribosyl)-thymidine in DNA + nicotinamide + H(+)</text>
        <dbReference type="Rhea" id="RHEA:71651"/>
        <dbReference type="Rhea" id="RHEA-COMP:13556"/>
        <dbReference type="Rhea" id="RHEA-COMP:18051"/>
        <dbReference type="ChEBI" id="CHEBI:15378"/>
        <dbReference type="ChEBI" id="CHEBI:17154"/>
        <dbReference type="ChEBI" id="CHEBI:57540"/>
        <dbReference type="ChEBI" id="CHEBI:137386"/>
        <dbReference type="ChEBI" id="CHEBI:191199"/>
    </reaction>
</comment>
<feature type="active site" evidence="6">
    <location>
        <position position="159"/>
    </location>
</feature>
<dbReference type="GO" id="GO:0016779">
    <property type="term" value="F:nucleotidyltransferase activity"/>
    <property type="evidence" value="ECO:0007669"/>
    <property type="project" value="UniProtKB-UniRule"/>
</dbReference>
<protein>
    <recommendedName>
        <fullName evidence="7">DarT domain-containing protein</fullName>
    </recommendedName>
</protein>
<feature type="binding site" evidence="6">
    <location>
        <begin position="18"/>
        <end position="20"/>
    </location>
    <ligand>
        <name>NAD(+)</name>
        <dbReference type="ChEBI" id="CHEBI:57540"/>
    </ligand>
</feature>
<proteinExistence type="inferred from homology"/>
<accession>E6LQX7</accession>
<keyword evidence="3 6" id="KW-0808">Transferase</keyword>